<dbReference type="PANTHER" id="PTHR21089:SF1">
    <property type="entry name" value="BIFUNCTIONAL 3-DEHYDROQUINATE DEHYDRATASE_SHIKIMATE DEHYDROGENASE, CHLOROPLASTIC"/>
    <property type="match status" value="1"/>
</dbReference>
<keyword evidence="3" id="KW-1185">Reference proteome</keyword>
<accession>A0A9W9PHV3</accession>
<dbReference type="GO" id="GO:0009423">
    <property type="term" value="P:chorismate biosynthetic process"/>
    <property type="evidence" value="ECO:0007669"/>
    <property type="project" value="TreeGrafter"/>
</dbReference>
<dbReference type="PANTHER" id="PTHR21089">
    <property type="entry name" value="SHIKIMATE DEHYDROGENASE"/>
    <property type="match status" value="1"/>
</dbReference>
<dbReference type="InterPro" id="IPR013708">
    <property type="entry name" value="Shikimate_DH-bd_N"/>
</dbReference>
<evidence type="ECO:0000313" key="2">
    <source>
        <dbReference type="EMBL" id="KAJ5243283.1"/>
    </source>
</evidence>
<dbReference type="EMBL" id="JAPQKT010000001">
    <property type="protein sequence ID" value="KAJ5243283.1"/>
    <property type="molecule type" value="Genomic_DNA"/>
</dbReference>
<dbReference type="AlphaFoldDB" id="A0A9W9PHV3"/>
<organism evidence="2 3">
    <name type="scientific">Penicillium citrinum</name>
    <dbReference type="NCBI Taxonomy" id="5077"/>
    <lineage>
        <taxon>Eukaryota</taxon>
        <taxon>Fungi</taxon>
        <taxon>Dikarya</taxon>
        <taxon>Ascomycota</taxon>
        <taxon>Pezizomycotina</taxon>
        <taxon>Eurotiomycetes</taxon>
        <taxon>Eurotiomycetidae</taxon>
        <taxon>Eurotiales</taxon>
        <taxon>Aspergillaceae</taxon>
        <taxon>Penicillium</taxon>
    </lineage>
</organism>
<protein>
    <recommendedName>
        <fullName evidence="1">Shikimate dehydrogenase substrate binding N-terminal domain-containing protein</fullName>
    </recommendedName>
</protein>
<dbReference type="InterPro" id="IPR022893">
    <property type="entry name" value="Shikimate_DH_fam"/>
</dbReference>
<dbReference type="Gene3D" id="3.40.50.10860">
    <property type="entry name" value="Leucine Dehydrogenase, chain A, domain 1"/>
    <property type="match status" value="1"/>
</dbReference>
<dbReference type="OrthoDB" id="204377at2759"/>
<dbReference type="SUPFAM" id="SSF53223">
    <property type="entry name" value="Aminoacid dehydrogenase-like, N-terminal domain"/>
    <property type="match status" value="1"/>
</dbReference>
<evidence type="ECO:0000259" key="1">
    <source>
        <dbReference type="Pfam" id="PF08501"/>
    </source>
</evidence>
<reference evidence="2" key="1">
    <citation type="submission" date="2022-11" db="EMBL/GenBank/DDBJ databases">
        <authorList>
            <person name="Petersen C."/>
        </authorList>
    </citation>
    <scope>NUCLEOTIDE SEQUENCE</scope>
    <source>
        <strain evidence="2">IBT 23319</strain>
    </source>
</reference>
<dbReference type="RefSeq" id="XP_056506287.1">
    <property type="nucleotide sequence ID" value="XM_056640530.1"/>
</dbReference>
<name>A0A9W9PHV3_PENCI</name>
<sequence length="345" mass="38432">MIICSTHTPPPQLTSQYLFIDAVMDILQQSYRYGKSPLIFTPTPVPRDVFLFGGNISRSLSPLLHGILFKSRNTRWAFTKVETTYESEFKTRLNSTATTGASITMPNKVTFGKALDDLTEDARMIGAVNTSFVRVAPDGRRVHIGTNTDCVGIRDAILHRHSSDISAAYGKAAMVIGGGGAARSAIYALWKWFRPSEIYIANRLKSEVEDIMSHFKTTIPSVRLRHIETTITANRTKAPYIIVGTIPDYAPAQQGEILCARICEIILRKPEKGLLVDMCYMPSPQTNLINIAQDYGWETIVGTDVLVRVCVAQQILWVEEEPNEMDVQQALAALREVSRTEPARL</sequence>
<dbReference type="SUPFAM" id="SSF51735">
    <property type="entry name" value="NAD(P)-binding Rossmann-fold domains"/>
    <property type="match status" value="1"/>
</dbReference>
<dbReference type="GO" id="GO:0019632">
    <property type="term" value="P:shikimate metabolic process"/>
    <property type="evidence" value="ECO:0007669"/>
    <property type="project" value="TreeGrafter"/>
</dbReference>
<dbReference type="InterPro" id="IPR046346">
    <property type="entry name" value="Aminoacid_DH-like_N_sf"/>
</dbReference>
<dbReference type="GO" id="GO:0004764">
    <property type="term" value="F:shikimate 3-dehydrogenase (NADP+) activity"/>
    <property type="evidence" value="ECO:0007669"/>
    <property type="project" value="InterPro"/>
</dbReference>
<evidence type="ECO:0000313" key="3">
    <source>
        <dbReference type="Proteomes" id="UP001147733"/>
    </source>
</evidence>
<comment type="caution">
    <text evidence="2">The sequence shown here is derived from an EMBL/GenBank/DDBJ whole genome shotgun (WGS) entry which is preliminary data.</text>
</comment>
<proteinExistence type="predicted"/>
<gene>
    <name evidence="2" type="ORF">N7469_001610</name>
</gene>
<dbReference type="Gene3D" id="3.40.50.720">
    <property type="entry name" value="NAD(P)-binding Rossmann-like Domain"/>
    <property type="match status" value="1"/>
</dbReference>
<dbReference type="Proteomes" id="UP001147733">
    <property type="component" value="Unassembled WGS sequence"/>
</dbReference>
<dbReference type="InterPro" id="IPR036291">
    <property type="entry name" value="NAD(P)-bd_dom_sf"/>
</dbReference>
<feature type="domain" description="Shikimate dehydrogenase substrate binding N-terminal" evidence="1">
    <location>
        <begin position="51"/>
        <end position="130"/>
    </location>
</feature>
<reference evidence="2" key="2">
    <citation type="journal article" date="2023" name="IMA Fungus">
        <title>Comparative genomic study of the Penicillium genus elucidates a diverse pangenome and 15 lateral gene transfer events.</title>
        <authorList>
            <person name="Petersen C."/>
            <person name="Sorensen T."/>
            <person name="Nielsen M.R."/>
            <person name="Sondergaard T.E."/>
            <person name="Sorensen J.L."/>
            <person name="Fitzpatrick D.A."/>
            <person name="Frisvad J.C."/>
            <person name="Nielsen K.L."/>
        </authorList>
    </citation>
    <scope>NUCLEOTIDE SEQUENCE</scope>
    <source>
        <strain evidence="2">IBT 23319</strain>
    </source>
</reference>
<dbReference type="GeneID" id="81379697"/>
<dbReference type="Pfam" id="PF08501">
    <property type="entry name" value="Shikimate_dh_N"/>
    <property type="match status" value="1"/>
</dbReference>